<comment type="cofactor">
    <cofactor evidence="1 6">
        <name>FAD</name>
        <dbReference type="ChEBI" id="CHEBI:57692"/>
    </cofactor>
</comment>
<keyword evidence="3 7" id="KW-0285">Flavoprotein</keyword>
<comment type="similarity">
    <text evidence="2 7">Belongs to the GMC oxidoreductase family.</text>
</comment>
<evidence type="ECO:0000256" key="3">
    <source>
        <dbReference type="ARBA" id="ARBA00022630"/>
    </source>
</evidence>
<evidence type="ECO:0000256" key="4">
    <source>
        <dbReference type="ARBA" id="ARBA00022827"/>
    </source>
</evidence>
<keyword evidence="4 6" id="KW-0274">FAD</keyword>
<dbReference type="SUPFAM" id="SSF54373">
    <property type="entry name" value="FAD-linked reductases, C-terminal domain"/>
    <property type="match status" value="1"/>
</dbReference>
<dbReference type="PIRSF" id="PIRSF000137">
    <property type="entry name" value="Alcohol_oxidase"/>
    <property type="match status" value="1"/>
</dbReference>
<evidence type="ECO:0000256" key="6">
    <source>
        <dbReference type="PIRSR" id="PIRSR000137-2"/>
    </source>
</evidence>
<gene>
    <name evidence="10" type="ORF">BK664_01680</name>
</gene>
<dbReference type="InterPro" id="IPR012132">
    <property type="entry name" value="GMC_OxRdtase"/>
</dbReference>
<dbReference type="Gene3D" id="3.50.50.60">
    <property type="entry name" value="FAD/NAD(P)-binding domain"/>
    <property type="match status" value="1"/>
</dbReference>
<dbReference type="GO" id="GO:0016020">
    <property type="term" value="C:membrane"/>
    <property type="evidence" value="ECO:0007669"/>
    <property type="project" value="TreeGrafter"/>
</dbReference>
<dbReference type="PANTHER" id="PTHR11552">
    <property type="entry name" value="GLUCOSE-METHANOL-CHOLINE GMC OXIDOREDUCTASE"/>
    <property type="match status" value="1"/>
</dbReference>
<feature type="binding site" evidence="6">
    <location>
        <position position="84"/>
    </location>
    <ligand>
        <name>FAD</name>
        <dbReference type="ChEBI" id="CHEBI:57692"/>
    </ligand>
</feature>
<evidence type="ECO:0000259" key="8">
    <source>
        <dbReference type="PROSITE" id="PS00623"/>
    </source>
</evidence>
<evidence type="ECO:0000256" key="5">
    <source>
        <dbReference type="ARBA" id="ARBA00023002"/>
    </source>
</evidence>
<dbReference type="Pfam" id="PF05199">
    <property type="entry name" value="GMC_oxred_C"/>
    <property type="match status" value="1"/>
</dbReference>
<feature type="binding site" evidence="6">
    <location>
        <position position="221"/>
    </location>
    <ligand>
        <name>FAD</name>
        <dbReference type="ChEBI" id="CHEBI:57692"/>
    </ligand>
</feature>
<dbReference type="GO" id="GO:0008812">
    <property type="term" value="F:choline dehydrogenase activity"/>
    <property type="evidence" value="ECO:0007669"/>
    <property type="project" value="TreeGrafter"/>
</dbReference>
<dbReference type="AlphaFoldDB" id="A0A423JXB8"/>
<dbReference type="PROSITE" id="PS00623">
    <property type="entry name" value="GMC_OXRED_1"/>
    <property type="match status" value="1"/>
</dbReference>
<proteinExistence type="inferred from homology"/>
<evidence type="ECO:0000313" key="10">
    <source>
        <dbReference type="EMBL" id="RON42321.1"/>
    </source>
</evidence>
<evidence type="ECO:0000313" key="11">
    <source>
        <dbReference type="Proteomes" id="UP000286351"/>
    </source>
</evidence>
<dbReference type="RefSeq" id="WP_123364231.1">
    <property type="nucleotide sequence ID" value="NZ_MOBO01000001.1"/>
</dbReference>
<evidence type="ECO:0000256" key="7">
    <source>
        <dbReference type="RuleBase" id="RU003968"/>
    </source>
</evidence>
<dbReference type="Pfam" id="PF00732">
    <property type="entry name" value="GMC_oxred_N"/>
    <property type="match status" value="1"/>
</dbReference>
<feature type="binding site" evidence="6">
    <location>
        <begin position="92"/>
        <end position="95"/>
    </location>
    <ligand>
        <name>FAD</name>
        <dbReference type="ChEBI" id="CHEBI:57692"/>
    </ligand>
</feature>
<dbReference type="InterPro" id="IPR000172">
    <property type="entry name" value="GMC_OxRdtase_N"/>
</dbReference>
<evidence type="ECO:0000259" key="9">
    <source>
        <dbReference type="PROSITE" id="PS00624"/>
    </source>
</evidence>
<dbReference type="Gene3D" id="3.30.560.10">
    <property type="entry name" value="Glucose Oxidase, domain 3"/>
    <property type="match status" value="1"/>
</dbReference>
<feature type="domain" description="Glucose-methanol-choline oxidoreductase N-terminal" evidence="9">
    <location>
        <begin position="256"/>
        <end position="270"/>
    </location>
</feature>
<accession>A0A423JXB8</accession>
<dbReference type="GO" id="GO:0019285">
    <property type="term" value="P:glycine betaine biosynthetic process from choline"/>
    <property type="evidence" value="ECO:0007669"/>
    <property type="project" value="TreeGrafter"/>
</dbReference>
<protein>
    <recommendedName>
        <fullName evidence="8 9">Glucose-methanol-choline oxidoreductase N-terminal domain-containing protein</fullName>
    </recommendedName>
</protein>
<dbReference type="PANTHER" id="PTHR11552:SF147">
    <property type="entry name" value="CHOLINE DEHYDROGENASE, MITOCHONDRIAL"/>
    <property type="match status" value="1"/>
</dbReference>
<evidence type="ECO:0000256" key="1">
    <source>
        <dbReference type="ARBA" id="ARBA00001974"/>
    </source>
</evidence>
<reference evidence="10 11" key="1">
    <citation type="submission" date="2016-10" db="EMBL/GenBank/DDBJ databases">
        <title>Comparative genome analysis of multiple Pseudomonas spp. focuses on biocontrol and plant growth promoting traits.</title>
        <authorList>
            <person name="Tao X.-Y."/>
            <person name="Taylor C.G."/>
        </authorList>
    </citation>
    <scope>NUCLEOTIDE SEQUENCE [LARGE SCALE GENOMIC DNA]</scope>
    <source>
        <strain evidence="10 11">38D4</strain>
    </source>
</reference>
<dbReference type="EMBL" id="MOBO01000001">
    <property type="protein sequence ID" value="RON42321.1"/>
    <property type="molecule type" value="Genomic_DNA"/>
</dbReference>
<dbReference type="GO" id="GO:0050660">
    <property type="term" value="F:flavin adenine dinucleotide binding"/>
    <property type="evidence" value="ECO:0007669"/>
    <property type="project" value="InterPro"/>
</dbReference>
<dbReference type="Proteomes" id="UP000286351">
    <property type="component" value="Unassembled WGS sequence"/>
</dbReference>
<dbReference type="InterPro" id="IPR036188">
    <property type="entry name" value="FAD/NAD-bd_sf"/>
</dbReference>
<dbReference type="PROSITE" id="PS00624">
    <property type="entry name" value="GMC_OXRED_2"/>
    <property type="match status" value="1"/>
</dbReference>
<name>A0A423JXB8_9PSED</name>
<evidence type="ECO:0000256" key="2">
    <source>
        <dbReference type="ARBA" id="ARBA00010790"/>
    </source>
</evidence>
<comment type="caution">
    <text evidence="10">The sequence shown here is derived from an EMBL/GenBank/DDBJ whole genome shotgun (WGS) entry which is preliminary data.</text>
</comment>
<organism evidence="10 11">
    <name type="scientific">Pseudomonas brassicacearum</name>
    <dbReference type="NCBI Taxonomy" id="930166"/>
    <lineage>
        <taxon>Bacteria</taxon>
        <taxon>Pseudomonadati</taxon>
        <taxon>Pseudomonadota</taxon>
        <taxon>Gammaproteobacteria</taxon>
        <taxon>Pseudomonadales</taxon>
        <taxon>Pseudomonadaceae</taxon>
        <taxon>Pseudomonas</taxon>
    </lineage>
</organism>
<dbReference type="SUPFAM" id="SSF51905">
    <property type="entry name" value="FAD/NAD(P)-binding domain"/>
    <property type="match status" value="1"/>
</dbReference>
<feature type="domain" description="Glucose-methanol-choline oxidoreductase N-terminal" evidence="8">
    <location>
        <begin position="82"/>
        <end position="105"/>
    </location>
</feature>
<keyword evidence="5" id="KW-0560">Oxidoreductase</keyword>
<dbReference type="InterPro" id="IPR007867">
    <property type="entry name" value="GMC_OxRtase_C"/>
</dbReference>
<sequence>MNDIFDYVIVGGGSAGCVLANRLSADGRNTVALIEAGPKDDHWVLTIPTGVAAALSKPQFSWGYESTPQLGLGSRPFPIPRGKVLGGSSSVNGMVYFRGHPADFDDWAENEGATGWSYREVLPYFIRSEDNPAFAGSPYHGDKGEMRVSSPPRPNKLVHSFLEASGEMGLPKCDDFNAADPEGLGLRQATIRKGRRESMSTAFLRPALQRKNLTVITDALVDKVAIDNGQAVGVSFLVKGELRNVRARLEVILSAGAYGSPAVLLRSGVGDVEELQRHGIPVQQHLPSVGVGLRDHPSAAVQMYTDKDYTSYGVSARSMLRNIGNVAEYMLWRRGPIGGNVFEATGFLRTSPELDRPDLQLVFMPAHRGPKPTLLPIGHGYGVLSIAARPKSHGRVRLADANPATKPLIDPEFYAHEDDLAVVRHGLTLARKILGQSSFDRYGAREILPGADVRQDSALDDYIRRTTVTVHHPGCTCRMGSDPATTVVDPQLKVRGIRGLRVVDASVFPTLIAGNTNAAVVMIAEKAADMILGKRAPAPIDVPYAK</sequence>